<gene>
    <name evidence="11" type="primary">RHD3</name>
    <name evidence="11" type="ORF">QJS10_CPB15g01857</name>
</gene>
<keyword evidence="1 9" id="KW-0812">Transmembrane</keyword>
<keyword evidence="6" id="KW-0342">GTP-binding</keyword>
<dbReference type="InterPro" id="IPR008803">
    <property type="entry name" value="RHD3/Sey1"/>
</dbReference>
<keyword evidence="4" id="KW-0256">Endoplasmic reticulum</keyword>
<comment type="caution">
    <text evidence="11">The sequence shown here is derived from an EMBL/GenBank/DDBJ whole genome shotgun (WGS) entry which is preliminary data.</text>
</comment>
<dbReference type="AlphaFoldDB" id="A0AAV9D8K8"/>
<evidence type="ECO:0000256" key="3">
    <source>
        <dbReference type="ARBA" id="ARBA00022801"/>
    </source>
</evidence>
<evidence type="ECO:0000256" key="6">
    <source>
        <dbReference type="ARBA" id="ARBA00023134"/>
    </source>
</evidence>
<evidence type="ECO:0000256" key="8">
    <source>
        <dbReference type="PROSITE-ProRule" id="PRU01052"/>
    </source>
</evidence>
<feature type="transmembrane region" description="Helical" evidence="9">
    <location>
        <begin position="257"/>
        <end position="279"/>
    </location>
</feature>
<dbReference type="GO" id="GO:0016320">
    <property type="term" value="P:endoplasmic reticulum membrane fusion"/>
    <property type="evidence" value="ECO:0007669"/>
    <property type="project" value="TreeGrafter"/>
</dbReference>
<dbReference type="PANTHER" id="PTHR45923">
    <property type="entry name" value="PROTEIN SEY1"/>
    <property type="match status" value="1"/>
</dbReference>
<dbReference type="PANTHER" id="PTHR45923:SF2">
    <property type="entry name" value="PROTEIN SEY1"/>
    <property type="match status" value="1"/>
</dbReference>
<comment type="similarity">
    <text evidence="8">Belongs to the TRAFAC class dynamin-like GTPase superfamily. GB1/RHD3 GTPase family.</text>
</comment>
<evidence type="ECO:0000313" key="12">
    <source>
        <dbReference type="Proteomes" id="UP001180020"/>
    </source>
</evidence>
<keyword evidence="7 9" id="KW-0472">Membrane</keyword>
<accession>A0AAV9D8K8</accession>
<feature type="transmembrane region" description="Helical" evidence="9">
    <location>
        <begin position="291"/>
        <end position="309"/>
    </location>
</feature>
<dbReference type="Pfam" id="PF20428">
    <property type="entry name" value="Sey1_3HB"/>
    <property type="match status" value="1"/>
</dbReference>
<dbReference type="Pfam" id="PF05879">
    <property type="entry name" value="RHD3_GTPase"/>
    <property type="match status" value="1"/>
</dbReference>
<name>A0AAV9D8K8_ACOCL</name>
<evidence type="ECO:0000256" key="9">
    <source>
        <dbReference type="SAM" id="Phobius"/>
    </source>
</evidence>
<protein>
    <submittedName>
        <fullName evidence="11">Protein ROOT HAIR DEFECTIVE 3</fullName>
    </submittedName>
</protein>
<dbReference type="InterPro" id="IPR046758">
    <property type="entry name" value="Sey1/RHD3-like_3HB"/>
</dbReference>
<sequence length="372" mass="41800">MDARQGRNQTTKGIWIAKAVDIDHPCTIVMDLEGNDGSERGETPFFLIERKLKEEVQKIWNMVPKPRARKEATLDEFFNLRVTALPNYEFQKDQFKEELIELRRKCSFSIAEGGYAKDKQDAVPASALSFNMQKIWKDIRENNYLDIPSNKVLAATFQCQKIAKELLLKRLKIERQADIQSFARWVRQMKMVKTETSLSSEQLNLEYKGMLEKLRSKVVENFKEDLRLPLMRQQGFRKSVQDCAKSRLLEFNKECSVARGILVTAGGVVSGIGIATIVIDGGSTVTGGLTAMSSVIAGCGINITCIKYLNLTEEQIKEMVNQVFQSAPMDSGISDIGQDAPMDSDISDIGQQITNLIGIVVKPITEVFQSDD</sequence>
<keyword evidence="2" id="KW-0547">Nucleotide-binding</keyword>
<evidence type="ECO:0000256" key="4">
    <source>
        <dbReference type="ARBA" id="ARBA00022824"/>
    </source>
</evidence>
<evidence type="ECO:0000259" key="10">
    <source>
        <dbReference type="PROSITE" id="PS51715"/>
    </source>
</evidence>
<evidence type="ECO:0000256" key="2">
    <source>
        <dbReference type="ARBA" id="ARBA00022741"/>
    </source>
</evidence>
<keyword evidence="12" id="KW-1185">Reference proteome</keyword>
<dbReference type="PROSITE" id="PS51715">
    <property type="entry name" value="G_GB1_RHD3"/>
    <property type="match status" value="1"/>
</dbReference>
<dbReference type="EMBL" id="JAUJYO010000015">
    <property type="protein sequence ID" value="KAK1297139.1"/>
    <property type="molecule type" value="Genomic_DNA"/>
</dbReference>
<reference evidence="11" key="2">
    <citation type="submission" date="2023-06" db="EMBL/GenBank/DDBJ databases">
        <authorList>
            <person name="Ma L."/>
            <person name="Liu K.-W."/>
            <person name="Li Z."/>
            <person name="Hsiao Y.-Y."/>
            <person name="Qi Y."/>
            <person name="Fu T."/>
            <person name="Tang G."/>
            <person name="Zhang D."/>
            <person name="Sun W.-H."/>
            <person name="Liu D.-K."/>
            <person name="Li Y."/>
            <person name="Chen G.-Z."/>
            <person name="Liu X.-D."/>
            <person name="Liao X.-Y."/>
            <person name="Jiang Y.-T."/>
            <person name="Yu X."/>
            <person name="Hao Y."/>
            <person name="Huang J."/>
            <person name="Zhao X.-W."/>
            <person name="Ke S."/>
            <person name="Chen Y.-Y."/>
            <person name="Wu W.-L."/>
            <person name="Hsu J.-L."/>
            <person name="Lin Y.-F."/>
            <person name="Huang M.-D."/>
            <person name="Li C.-Y."/>
            <person name="Huang L."/>
            <person name="Wang Z.-W."/>
            <person name="Zhao X."/>
            <person name="Zhong W.-Y."/>
            <person name="Peng D.-H."/>
            <person name="Ahmad S."/>
            <person name="Lan S."/>
            <person name="Zhang J.-S."/>
            <person name="Tsai W.-C."/>
            <person name="Van De Peer Y."/>
            <person name="Liu Z.-J."/>
        </authorList>
    </citation>
    <scope>NUCLEOTIDE SEQUENCE</scope>
    <source>
        <strain evidence="11">CP</strain>
        <tissue evidence="11">Leaves</tissue>
    </source>
</reference>
<keyword evidence="3" id="KW-0378">Hydrolase</keyword>
<evidence type="ECO:0000256" key="7">
    <source>
        <dbReference type="ARBA" id="ARBA00023136"/>
    </source>
</evidence>
<reference evidence="11" key="1">
    <citation type="journal article" date="2023" name="Nat. Commun.">
        <title>Diploid and tetraploid genomes of Acorus and the evolution of monocots.</title>
        <authorList>
            <person name="Ma L."/>
            <person name="Liu K.W."/>
            <person name="Li Z."/>
            <person name="Hsiao Y.Y."/>
            <person name="Qi Y."/>
            <person name="Fu T."/>
            <person name="Tang G.D."/>
            <person name="Zhang D."/>
            <person name="Sun W.H."/>
            <person name="Liu D.K."/>
            <person name="Li Y."/>
            <person name="Chen G.Z."/>
            <person name="Liu X.D."/>
            <person name="Liao X.Y."/>
            <person name="Jiang Y.T."/>
            <person name="Yu X."/>
            <person name="Hao Y."/>
            <person name="Huang J."/>
            <person name="Zhao X.W."/>
            <person name="Ke S."/>
            <person name="Chen Y.Y."/>
            <person name="Wu W.L."/>
            <person name="Hsu J.L."/>
            <person name="Lin Y.F."/>
            <person name="Huang M.D."/>
            <person name="Li C.Y."/>
            <person name="Huang L."/>
            <person name="Wang Z.W."/>
            <person name="Zhao X."/>
            <person name="Zhong W.Y."/>
            <person name="Peng D.H."/>
            <person name="Ahmad S."/>
            <person name="Lan S."/>
            <person name="Zhang J.S."/>
            <person name="Tsai W.C."/>
            <person name="Van de Peer Y."/>
            <person name="Liu Z.J."/>
        </authorList>
    </citation>
    <scope>NUCLEOTIDE SEQUENCE</scope>
    <source>
        <strain evidence="11">CP</strain>
    </source>
</reference>
<dbReference type="GO" id="GO:0003924">
    <property type="term" value="F:GTPase activity"/>
    <property type="evidence" value="ECO:0007669"/>
    <property type="project" value="TreeGrafter"/>
</dbReference>
<dbReference type="InterPro" id="IPR030386">
    <property type="entry name" value="G_GB1_RHD3_dom"/>
</dbReference>
<organism evidence="11 12">
    <name type="scientific">Acorus calamus</name>
    <name type="common">Sweet flag</name>
    <dbReference type="NCBI Taxonomy" id="4465"/>
    <lineage>
        <taxon>Eukaryota</taxon>
        <taxon>Viridiplantae</taxon>
        <taxon>Streptophyta</taxon>
        <taxon>Embryophyta</taxon>
        <taxon>Tracheophyta</taxon>
        <taxon>Spermatophyta</taxon>
        <taxon>Magnoliopsida</taxon>
        <taxon>Liliopsida</taxon>
        <taxon>Acoraceae</taxon>
        <taxon>Acorus</taxon>
    </lineage>
</organism>
<dbReference type="Proteomes" id="UP001180020">
    <property type="component" value="Unassembled WGS sequence"/>
</dbReference>
<feature type="domain" description="GB1/RHD3-type G" evidence="10">
    <location>
        <begin position="1"/>
        <end position="60"/>
    </location>
</feature>
<dbReference type="GO" id="GO:0005525">
    <property type="term" value="F:GTP binding"/>
    <property type="evidence" value="ECO:0007669"/>
    <property type="project" value="UniProtKB-KW"/>
</dbReference>
<dbReference type="GO" id="GO:0005783">
    <property type="term" value="C:endoplasmic reticulum"/>
    <property type="evidence" value="ECO:0007669"/>
    <property type="project" value="TreeGrafter"/>
</dbReference>
<evidence type="ECO:0000313" key="11">
    <source>
        <dbReference type="EMBL" id="KAK1297139.1"/>
    </source>
</evidence>
<keyword evidence="5 9" id="KW-1133">Transmembrane helix</keyword>
<evidence type="ECO:0000256" key="1">
    <source>
        <dbReference type="ARBA" id="ARBA00022692"/>
    </source>
</evidence>
<proteinExistence type="inferred from homology"/>
<evidence type="ECO:0000256" key="5">
    <source>
        <dbReference type="ARBA" id="ARBA00022989"/>
    </source>
</evidence>